<organism evidence="2 3">
    <name type="scientific">Janibacter indicus</name>
    <dbReference type="NCBI Taxonomy" id="857417"/>
    <lineage>
        <taxon>Bacteria</taxon>
        <taxon>Bacillati</taxon>
        <taxon>Actinomycetota</taxon>
        <taxon>Actinomycetes</taxon>
        <taxon>Micrococcales</taxon>
        <taxon>Intrasporangiaceae</taxon>
        <taxon>Janibacter</taxon>
    </lineage>
</organism>
<dbReference type="RefSeq" id="WP_072625649.1">
    <property type="nucleotide sequence ID" value="NZ_CP013290.1"/>
</dbReference>
<proteinExistence type="predicted"/>
<reference evidence="2 3" key="1">
    <citation type="submission" date="2015-11" db="EMBL/GenBank/DDBJ databases">
        <authorList>
            <person name="Zhang Y."/>
            <person name="Guo Z."/>
        </authorList>
    </citation>
    <scope>NUCLEOTIDE SEQUENCE [LARGE SCALE GENOMIC DNA]</scope>
    <source>
        <strain evidence="2 3">YFY001</strain>
    </source>
</reference>
<keyword evidence="1" id="KW-0732">Signal</keyword>
<feature type="signal peptide" evidence="1">
    <location>
        <begin position="1"/>
        <end position="18"/>
    </location>
</feature>
<name>A0A1L3MJI5_9MICO</name>
<sequence>MRPSTRRAMVLTATTALAASLVPAASTSAAPAAPAAPAATTAKSSPGFNLTVEPLWSGVNERLTVIGELYDSKTYRPLTGRSISLQARNVGSTTWRTVARPETNSNGAFSVSLTADRSKTYRAVYSGNAWYTGRHSNWERQTAKPGKWVRTTAKPVATSNGGTKVTGRITQLVASPTRPLRYVNVHIQARQAYGTYWFDAGSTKTNGHGYFGWNTSVKPSACYRYRAIYKGNSNGWAAKSTTAEWSNCG</sequence>
<dbReference type="InterPro" id="IPR006311">
    <property type="entry name" value="TAT_signal"/>
</dbReference>
<evidence type="ECO:0000256" key="1">
    <source>
        <dbReference type="SAM" id="SignalP"/>
    </source>
</evidence>
<evidence type="ECO:0000313" key="3">
    <source>
        <dbReference type="Proteomes" id="UP000182938"/>
    </source>
</evidence>
<gene>
    <name evidence="2" type="ORF">ASJ30_14015</name>
</gene>
<accession>A0A1L3MJI5</accession>
<feature type="chain" id="PRO_5038426490" evidence="1">
    <location>
        <begin position="19"/>
        <end position="249"/>
    </location>
</feature>
<dbReference type="EMBL" id="CP013290">
    <property type="protein sequence ID" value="APH02508.1"/>
    <property type="molecule type" value="Genomic_DNA"/>
</dbReference>
<dbReference type="PROSITE" id="PS51318">
    <property type="entry name" value="TAT"/>
    <property type="match status" value="1"/>
</dbReference>
<evidence type="ECO:0000313" key="2">
    <source>
        <dbReference type="EMBL" id="APH02508.1"/>
    </source>
</evidence>
<protein>
    <submittedName>
        <fullName evidence="2">Uncharacterized protein</fullName>
    </submittedName>
</protein>
<dbReference type="Proteomes" id="UP000182938">
    <property type="component" value="Chromosome"/>
</dbReference>
<dbReference type="AlphaFoldDB" id="A0A1L3MJI5"/>
<dbReference type="KEGG" id="jte:ASJ30_14015"/>
<keyword evidence="3" id="KW-1185">Reference proteome</keyword>